<proteinExistence type="predicted"/>
<dbReference type="AlphaFoldDB" id="A0A285VHE7"/>
<dbReference type="Proteomes" id="UP000219023">
    <property type="component" value="Unassembled WGS sequence"/>
</dbReference>
<name>A0A285VHE7_9GAMM</name>
<evidence type="ECO:0000313" key="1">
    <source>
        <dbReference type="EMBL" id="SOC51961.1"/>
    </source>
</evidence>
<sequence length="65" mass="7465">MKRRVTSSRTLRAAGSVMDVWPVENYAQYMPKGSDQERIAQHWTTVGSHLRSALSQYAFNHTAKR</sequence>
<protein>
    <submittedName>
        <fullName evidence="1">Uncharacterized protein</fullName>
    </submittedName>
</protein>
<accession>A0A285VHE7</accession>
<organism evidence="1 2">
    <name type="scientific">Chromohalobacter canadensis</name>
    <dbReference type="NCBI Taxonomy" id="141389"/>
    <lineage>
        <taxon>Bacteria</taxon>
        <taxon>Pseudomonadati</taxon>
        <taxon>Pseudomonadota</taxon>
        <taxon>Gammaproteobacteria</taxon>
        <taxon>Oceanospirillales</taxon>
        <taxon>Halomonadaceae</taxon>
        <taxon>Chromohalobacter</taxon>
    </lineage>
</organism>
<dbReference type="RefSeq" id="WP_143748560.1">
    <property type="nucleotide sequence ID" value="NZ_OBQJ01000001.1"/>
</dbReference>
<dbReference type="EMBL" id="OBQJ01000001">
    <property type="protein sequence ID" value="SOC51961.1"/>
    <property type="molecule type" value="Genomic_DNA"/>
</dbReference>
<gene>
    <name evidence="1" type="ORF">SAMN05421509_101475</name>
</gene>
<evidence type="ECO:0000313" key="2">
    <source>
        <dbReference type="Proteomes" id="UP000219023"/>
    </source>
</evidence>
<reference evidence="1 2" key="1">
    <citation type="submission" date="2017-08" db="EMBL/GenBank/DDBJ databases">
        <authorList>
            <person name="de Groot N.N."/>
        </authorList>
    </citation>
    <scope>NUCLEOTIDE SEQUENCE [LARGE SCALE GENOMIC DNA]</scope>
    <source>
        <strain evidence="1 2">USBA 855</strain>
    </source>
</reference>
<dbReference type="OrthoDB" id="6171818at2"/>